<keyword evidence="6 8" id="KW-0539">Nucleus</keyword>
<evidence type="ECO:0000256" key="6">
    <source>
        <dbReference type="ARBA" id="ARBA00023242"/>
    </source>
</evidence>
<dbReference type="SUPFAM" id="SSF54277">
    <property type="entry name" value="CAD &amp; PB1 domains"/>
    <property type="match status" value="1"/>
</dbReference>
<dbReference type="InterPro" id="IPR053793">
    <property type="entry name" value="PB1-like"/>
</dbReference>
<keyword evidence="4 8" id="KW-0805">Transcription regulation</keyword>
<reference evidence="11 12" key="1">
    <citation type="journal article" date="2021" name="bioRxiv">
        <title>Chromosome-scale and haplotype-resolved genome assembly of a tetraploid potato cultivar.</title>
        <authorList>
            <person name="Sun H."/>
            <person name="Jiao W.-B."/>
            <person name="Krause K."/>
            <person name="Campoy J.A."/>
            <person name="Goel M."/>
            <person name="Folz-Donahue K."/>
            <person name="Kukat C."/>
            <person name="Huettel B."/>
            <person name="Schneeberger K."/>
        </authorList>
    </citation>
    <scope>NUCLEOTIDE SEQUENCE [LARGE SCALE GENOMIC DNA]</scope>
    <source>
        <strain evidence="11">SolTubOtavaFocal</strain>
        <tissue evidence="11">Leaves</tissue>
    </source>
</reference>
<dbReference type="InterPro" id="IPR003311">
    <property type="entry name" value="AUX_IAA"/>
</dbReference>
<evidence type="ECO:0000313" key="11">
    <source>
        <dbReference type="EMBL" id="KAH0774907.1"/>
    </source>
</evidence>
<dbReference type="CDD" id="cd04051">
    <property type="entry name" value="C2_SRC2_like"/>
    <property type="match status" value="1"/>
</dbReference>
<evidence type="ECO:0000256" key="1">
    <source>
        <dbReference type="ARBA" id="ARBA00004123"/>
    </source>
</evidence>
<feature type="domain" description="C2" evidence="9">
    <location>
        <begin position="1"/>
        <end position="116"/>
    </location>
</feature>
<dbReference type="EMBL" id="JAIVGD010000005">
    <property type="protein sequence ID" value="KAH0774907.1"/>
    <property type="molecule type" value="Genomic_DNA"/>
</dbReference>
<comment type="similarity">
    <text evidence="2 8">Belongs to the Aux/IAA family.</text>
</comment>
<proteinExistence type="inferred from homology"/>
<keyword evidence="3 8" id="KW-0678">Repressor</keyword>
<evidence type="ECO:0000259" key="9">
    <source>
        <dbReference type="PROSITE" id="PS50004"/>
    </source>
</evidence>
<evidence type="ECO:0000256" key="7">
    <source>
        <dbReference type="ARBA" id="ARBA00023294"/>
    </source>
</evidence>
<dbReference type="Gene3D" id="3.10.20.90">
    <property type="entry name" value="Phosphatidylinositol 3-kinase Catalytic Subunit, Chain A, domain 1"/>
    <property type="match status" value="1"/>
</dbReference>
<dbReference type="Pfam" id="PF02309">
    <property type="entry name" value="AUX_IAA"/>
    <property type="match status" value="1"/>
</dbReference>
<dbReference type="SMART" id="SM00239">
    <property type="entry name" value="C2"/>
    <property type="match status" value="1"/>
</dbReference>
<keyword evidence="5 8" id="KW-0804">Transcription</keyword>
<dbReference type="InterPro" id="IPR044750">
    <property type="entry name" value="C2_SRC2/BAP"/>
</dbReference>
<dbReference type="Gene3D" id="2.60.40.150">
    <property type="entry name" value="C2 domain"/>
    <property type="match status" value="1"/>
</dbReference>
<protein>
    <recommendedName>
        <fullName evidence="8">Auxin-responsive protein</fullName>
    </recommendedName>
</protein>
<gene>
    <name evidence="11" type="ORF">KY290_012044</name>
</gene>
<sequence length="363" mass="41039">MPPKMGALKPFQLLEVNIISAQDLEPISKKMKTYASAWVHPTRKLTTGVDTDGANNPTWNDKFVFRVDDEFLQQDTSAVQIDIFSVHWFRDSLVGSVRVLVGNLIPPPTRLQHQQHHIGMRFVALQFVKNWKMRSESNSSYSDETGLELGLGLGPRVTKTNKSSTKWCEYGRILTAKDFPNGFITRRFNNICTDENIGSASTSASQVVGWPPIRTYRMNSFNQSKITNADHQQENGNKEIESSNKKINHGNNTKNNDVDFVKVNMDGLPIGRKVNLSSHICYETLAKILEEMFFKSTKTTNCGEKEQVTKSCKLLDGSSEFVLTYEDKDGDWMLVGDVPWGMFLSNVKRLRIMRTTEAKGLGM</sequence>
<evidence type="ECO:0000313" key="12">
    <source>
        <dbReference type="Proteomes" id="UP000826656"/>
    </source>
</evidence>
<dbReference type="Pfam" id="PF00168">
    <property type="entry name" value="C2"/>
    <property type="match status" value="1"/>
</dbReference>
<evidence type="ECO:0000256" key="5">
    <source>
        <dbReference type="ARBA" id="ARBA00023163"/>
    </source>
</evidence>
<keyword evidence="12" id="KW-1185">Reference proteome</keyword>
<evidence type="ECO:0000256" key="2">
    <source>
        <dbReference type="ARBA" id="ARBA00006728"/>
    </source>
</evidence>
<dbReference type="Proteomes" id="UP000826656">
    <property type="component" value="Unassembled WGS sequence"/>
</dbReference>
<dbReference type="PROSITE" id="PS51745">
    <property type="entry name" value="PB1"/>
    <property type="match status" value="1"/>
</dbReference>
<dbReference type="InterPro" id="IPR000008">
    <property type="entry name" value="C2_dom"/>
</dbReference>
<comment type="subunit">
    <text evidence="8">Homodimers and heterodimers.</text>
</comment>
<evidence type="ECO:0000256" key="8">
    <source>
        <dbReference type="RuleBase" id="RU004549"/>
    </source>
</evidence>
<dbReference type="InterPro" id="IPR033389">
    <property type="entry name" value="AUX/IAA_dom"/>
</dbReference>
<comment type="caution">
    <text evidence="11">The sequence shown here is derived from an EMBL/GenBank/DDBJ whole genome shotgun (WGS) entry which is preliminary data.</text>
</comment>
<name>A0ABQ7W2D4_SOLTU</name>
<comment type="subcellular location">
    <subcellularLocation>
        <location evidence="1 8">Nucleus</location>
    </subcellularLocation>
</comment>
<dbReference type="PANTHER" id="PTHR31734">
    <property type="entry name" value="AUXIN-RESPONSIVE PROTEIN IAA17"/>
    <property type="match status" value="1"/>
</dbReference>
<evidence type="ECO:0000256" key="3">
    <source>
        <dbReference type="ARBA" id="ARBA00022491"/>
    </source>
</evidence>
<evidence type="ECO:0000256" key="4">
    <source>
        <dbReference type="ARBA" id="ARBA00023015"/>
    </source>
</evidence>
<feature type="domain" description="PB1" evidence="10">
    <location>
        <begin position="258"/>
        <end position="357"/>
    </location>
</feature>
<keyword evidence="7 8" id="KW-0927">Auxin signaling pathway</keyword>
<dbReference type="SUPFAM" id="SSF49562">
    <property type="entry name" value="C2 domain (Calcium/lipid-binding domain, CaLB)"/>
    <property type="match status" value="1"/>
</dbReference>
<dbReference type="PANTHER" id="PTHR31734:SF213">
    <property type="entry name" value="AUXIN-RESPONSIVE PROTEIN"/>
    <property type="match status" value="1"/>
</dbReference>
<organism evidence="11 12">
    <name type="scientific">Solanum tuberosum</name>
    <name type="common">Potato</name>
    <dbReference type="NCBI Taxonomy" id="4113"/>
    <lineage>
        <taxon>Eukaryota</taxon>
        <taxon>Viridiplantae</taxon>
        <taxon>Streptophyta</taxon>
        <taxon>Embryophyta</taxon>
        <taxon>Tracheophyta</taxon>
        <taxon>Spermatophyta</taxon>
        <taxon>Magnoliopsida</taxon>
        <taxon>eudicotyledons</taxon>
        <taxon>Gunneridae</taxon>
        <taxon>Pentapetalae</taxon>
        <taxon>asterids</taxon>
        <taxon>lamiids</taxon>
        <taxon>Solanales</taxon>
        <taxon>Solanaceae</taxon>
        <taxon>Solanoideae</taxon>
        <taxon>Solaneae</taxon>
        <taxon>Solanum</taxon>
    </lineage>
</organism>
<dbReference type="PROSITE" id="PS50004">
    <property type="entry name" value="C2"/>
    <property type="match status" value="1"/>
</dbReference>
<accession>A0ABQ7W2D4</accession>
<comment type="function">
    <text evidence="8">Aux/IAA proteins are short-lived transcriptional factors that function as repressors of early auxin response genes at low auxin concentrations.</text>
</comment>
<evidence type="ECO:0000259" key="10">
    <source>
        <dbReference type="PROSITE" id="PS51745"/>
    </source>
</evidence>
<dbReference type="InterPro" id="IPR035892">
    <property type="entry name" value="C2_domain_sf"/>
</dbReference>